<evidence type="ECO:0000256" key="4">
    <source>
        <dbReference type="HAMAP-Rule" id="MF_00636"/>
    </source>
</evidence>
<reference evidence="7" key="2">
    <citation type="submission" date="2021-04" db="EMBL/GenBank/DDBJ databases">
        <authorList>
            <person name="Liu J."/>
        </authorList>
    </citation>
    <scope>NUCLEOTIDE SEQUENCE</scope>
    <source>
        <strain evidence="7">BAD-6</strain>
    </source>
</reference>
<gene>
    <name evidence="7" type="primary">rapZ</name>
    <name evidence="7" type="ORF">KCX82_20940</name>
</gene>
<feature type="domain" description="RapZ-like N-terminal" evidence="5">
    <location>
        <begin position="1"/>
        <end position="156"/>
    </location>
</feature>
<keyword evidence="3 4" id="KW-0342">GTP-binding</keyword>
<dbReference type="PANTHER" id="PTHR30448:SF0">
    <property type="entry name" value="RNASE ADAPTER PROTEIN RAPZ"/>
    <property type="match status" value="1"/>
</dbReference>
<keyword evidence="1 4" id="KW-0547">Nucleotide-binding</keyword>
<keyword evidence="2 4" id="KW-0067">ATP-binding</keyword>
<accession>A0A8J8B419</accession>
<dbReference type="PIRSF" id="PIRSF005052">
    <property type="entry name" value="P-loopkin"/>
    <property type="match status" value="1"/>
</dbReference>
<dbReference type="SUPFAM" id="SSF52540">
    <property type="entry name" value="P-loop containing nucleoside triphosphate hydrolases"/>
    <property type="match status" value="1"/>
</dbReference>
<dbReference type="Gene3D" id="3.40.50.300">
    <property type="entry name" value="P-loop containing nucleotide triphosphate hydrolases"/>
    <property type="match status" value="1"/>
</dbReference>
<dbReference type="EMBL" id="JAGSND010000025">
    <property type="protein sequence ID" value="MBR0600341.1"/>
    <property type="molecule type" value="Genomic_DNA"/>
</dbReference>
<dbReference type="GO" id="GO:0005524">
    <property type="term" value="F:ATP binding"/>
    <property type="evidence" value="ECO:0007669"/>
    <property type="project" value="UniProtKB-UniRule"/>
</dbReference>
<dbReference type="Pfam" id="PF22740">
    <property type="entry name" value="PapZ_C"/>
    <property type="match status" value="1"/>
</dbReference>
<evidence type="ECO:0000256" key="1">
    <source>
        <dbReference type="ARBA" id="ARBA00022741"/>
    </source>
</evidence>
<dbReference type="InterPro" id="IPR053930">
    <property type="entry name" value="RapZ-like_N"/>
</dbReference>
<evidence type="ECO:0000259" key="5">
    <source>
        <dbReference type="Pfam" id="PF03668"/>
    </source>
</evidence>
<organism evidence="7 8">
    <name type="scientific">Sinanaerobacter chloroacetimidivorans</name>
    <dbReference type="NCBI Taxonomy" id="2818044"/>
    <lineage>
        <taxon>Bacteria</taxon>
        <taxon>Bacillati</taxon>
        <taxon>Bacillota</taxon>
        <taxon>Clostridia</taxon>
        <taxon>Peptostreptococcales</taxon>
        <taxon>Anaerovoracaceae</taxon>
        <taxon>Sinanaerobacter</taxon>
    </lineage>
</organism>
<reference evidence="7" key="1">
    <citation type="submission" date="2021-04" db="EMBL/GenBank/DDBJ databases">
        <title>Sinoanaerobacter chloroacetimidivorans sp. nov., an obligate anaerobic bacterium isolated from anaerobic sludge.</title>
        <authorList>
            <person name="Bao Y."/>
        </authorList>
    </citation>
    <scope>NUCLEOTIDE SEQUENCE</scope>
    <source>
        <strain evidence="7">BAD-6</strain>
    </source>
</reference>
<feature type="binding site" evidence="4">
    <location>
        <begin position="8"/>
        <end position="15"/>
    </location>
    <ligand>
        <name>ATP</name>
        <dbReference type="ChEBI" id="CHEBI:30616"/>
    </ligand>
</feature>
<dbReference type="InterPro" id="IPR027417">
    <property type="entry name" value="P-loop_NTPase"/>
</dbReference>
<feature type="domain" description="RapZ C-terminal" evidence="6">
    <location>
        <begin position="164"/>
        <end position="282"/>
    </location>
</feature>
<dbReference type="InterPro" id="IPR053931">
    <property type="entry name" value="RapZ_C"/>
</dbReference>
<dbReference type="Pfam" id="PF03668">
    <property type="entry name" value="RapZ-like_N"/>
    <property type="match status" value="1"/>
</dbReference>
<proteinExistence type="inferred from homology"/>
<evidence type="ECO:0000259" key="6">
    <source>
        <dbReference type="Pfam" id="PF22740"/>
    </source>
</evidence>
<evidence type="ECO:0000256" key="3">
    <source>
        <dbReference type="ARBA" id="ARBA00023134"/>
    </source>
</evidence>
<evidence type="ECO:0000256" key="2">
    <source>
        <dbReference type="ARBA" id="ARBA00022840"/>
    </source>
</evidence>
<evidence type="ECO:0000313" key="7">
    <source>
        <dbReference type="EMBL" id="MBR0600341.1"/>
    </source>
</evidence>
<evidence type="ECO:0000313" key="8">
    <source>
        <dbReference type="Proteomes" id="UP000675664"/>
    </source>
</evidence>
<comment type="caution">
    <text evidence="7">The sequence shown here is derived from an EMBL/GenBank/DDBJ whole genome shotgun (WGS) entry which is preliminary data.</text>
</comment>
<dbReference type="NCBIfam" id="NF003828">
    <property type="entry name" value="PRK05416.1"/>
    <property type="match status" value="1"/>
</dbReference>
<dbReference type="RefSeq" id="WP_227020457.1">
    <property type="nucleotide sequence ID" value="NZ_JAGSND010000025.1"/>
</dbReference>
<dbReference type="AlphaFoldDB" id="A0A8J8B419"/>
<dbReference type="InterPro" id="IPR005337">
    <property type="entry name" value="RapZ-like"/>
</dbReference>
<dbReference type="PANTHER" id="PTHR30448">
    <property type="entry name" value="RNASE ADAPTER PROTEIN RAPZ"/>
    <property type="match status" value="1"/>
</dbReference>
<sequence length="283" mass="32187">MEVIIVTGLSGAGKSQAINCLEDMGYYCIDNMPPALIKNFMDLSMQDKMKIEKAAFVIDIRGGEFFDDLKSSLSDLKHAGMRFKIMFLEASDEVLIRRFNETRRTHPLACAGNTLQGITEERERLMEIRKISDYIIDTSNMKSAKLSEEIKKLLLSEEGSPSFTISIQSFGYKHGIPLDADIVFDMRFIPNPYYLASMRKLTGNSEKVRNYVMKFPETKEFVTRVHELINTLIPFYIREGKSHLVVAFGCTGGQHRSVAMANEFSERFLAEGKRVVTVHRNLS</sequence>
<keyword evidence="8" id="KW-1185">Reference proteome</keyword>
<name>A0A8J8B419_9FIRM</name>
<feature type="binding site" evidence="4">
    <location>
        <begin position="59"/>
        <end position="62"/>
    </location>
    <ligand>
        <name>GTP</name>
        <dbReference type="ChEBI" id="CHEBI:37565"/>
    </ligand>
</feature>
<dbReference type="HAMAP" id="MF_00636">
    <property type="entry name" value="RapZ_like"/>
    <property type="match status" value="1"/>
</dbReference>
<dbReference type="GO" id="GO:0005525">
    <property type="term" value="F:GTP binding"/>
    <property type="evidence" value="ECO:0007669"/>
    <property type="project" value="UniProtKB-UniRule"/>
</dbReference>
<protein>
    <submittedName>
        <fullName evidence="7">RNase adapter RapZ</fullName>
    </submittedName>
</protein>
<dbReference type="Proteomes" id="UP000675664">
    <property type="component" value="Unassembled WGS sequence"/>
</dbReference>